<dbReference type="Proteomes" id="UP000183107">
    <property type="component" value="Unassembled WGS sequence"/>
</dbReference>
<dbReference type="InterPro" id="IPR018640">
    <property type="entry name" value="DUF2063"/>
</dbReference>
<evidence type="ECO:0000259" key="2">
    <source>
        <dbReference type="Pfam" id="PF22106"/>
    </source>
</evidence>
<reference evidence="4" key="1">
    <citation type="submission" date="2016-10" db="EMBL/GenBank/DDBJ databases">
        <authorList>
            <person name="Varghese N."/>
        </authorList>
    </citation>
    <scope>NUCLEOTIDE SEQUENCE [LARGE SCALE GENOMIC DNA]</scope>
    <source>
        <strain evidence="4">Nsp8</strain>
    </source>
</reference>
<dbReference type="InterPro" id="IPR044922">
    <property type="entry name" value="DUF2063_N_sf"/>
</dbReference>
<evidence type="ECO:0000313" key="3">
    <source>
        <dbReference type="EMBL" id="SFN66650.1"/>
    </source>
</evidence>
<keyword evidence="4" id="KW-1185">Reference proteome</keyword>
<dbReference type="STRING" id="1266925.GCA_000619905_01401"/>
<proteinExistence type="predicted"/>
<gene>
    <name evidence="3" type="ORF">SAMN05216386_1558</name>
</gene>
<dbReference type="InterPro" id="IPR054098">
    <property type="entry name" value="NGO1945-like_C"/>
</dbReference>
<dbReference type="AlphaFoldDB" id="A0A1I5AW80"/>
<name>A0A1I5AW80_9PROT</name>
<evidence type="ECO:0000313" key="4">
    <source>
        <dbReference type="Proteomes" id="UP000183107"/>
    </source>
</evidence>
<feature type="domain" description="Putative DNA-binding" evidence="1">
    <location>
        <begin position="14"/>
        <end position="99"/>
    </location>
</feature>
<accession>A0A1I5AW80</accession>
<organism evidence="3 4">
    <name type="scientific">Nitrosospira briensis</name>
    <dbReference type="NCBI Taxonomy" id="35799"/>
    <lineage>
        <taxon>Bacteria</taxon>
        <taxon>Pseudomonadati</taxon>
        <taxon>Pseudomonadota</taxon>
        <taxon>Betaproteobacteria</taxon>
        <taxon>Nitrosomonadales</taxon>
        <taxon>Nitrosomonadaceae</taxon>
        <taxon>Nitrosospira</taxon>
    </lineage>
</organism>
<feature type="domain" description="NGO1945-like C-terminal" evidence="2">
    <location>
        <begin position="152"/>
        <end position="244"/>
    </location>
</feature>
<dbReference type="Gene3D" id="3.90.930.50">
    <property type="match status" value="1"/>
</dbReference>
<dbReference type="Pfam" id="PF09836">
    <property type="entry name" value="DUF2063"/>
    <property type="match status" value="1"/>
</dbReference>
<dbReference type="Pfam" id="PF22106">
    <property type="entry name" value="NGO1945_C"/>
    <property type="match status" value="1"/>
</dbReference>
<evidence type="ECO:0000259" key="1">
    <source>
        <dbReference type="Pfam" id="PF09836"/>
    </source>
</evidence>
<dbReference type="Gene3D" id="1.10.150.690">
    <property type="entry name" value="DUF2063"/>
    <property type="match status" value="1"/>
</dbReference>
<protein>
    <submittedName>
        <fullName evidence="3">Uncharacterized protein</fullName>
    </submittedName>
</protein>
<sequence length="255" mass="29029">MRAMSAPLPEFQRFQYAFTAHIRNPKANPCPRGIEARRMGIYRRLVYSNLESFLLTCFPVLRKVLGSRRWARLVRRFLATHHSCSPFFRQIPDEFIQFLQSTGAIPAGYPEFALELAHYEWVELALSVSTHTPAWETIDTEGSLLEQRPVMNPALANLRYNWPVHRIGPPRARVTPAETCLLVFRDATDQVRFIEINAFTSRLINLLIPAEQTGRAALEIVAEESRHPSPEVVIQGGLEIMRDLQVRGALLGVAK</sequence>
<dbReference type="EMBL" id="FOVJ01000002">
    <property type="protein sequence ID" value="SFN66650.1"/>
    <property type="molecule type" value="Genomic_DNA"/>
</dbReference>